<evidence type="ECO:0000259" key="1">
    <source>
        <dbReference type="PROSITE" id="PS50995"/>
    </source>
</evidence>
<dbReference type="PROSITE" id="PS50995">
    <property type="entry name" value="HTH_MARR_2"/>
    <property type="match status" value="1"/>
</dbReference>
<protein>
    <submittedName>
        <fullName evidence="2">DNA-binding MarR family transcriptional regulator</fullName>
    </submittedName>
</protein>
<dbReference type="GO" id="GO:0006950">
    <property type="term" value="P:response to stress"/>
    <property type="evidence" value="ECO:0007669"/>
    <property type="project" value="TreeGrafter"/>
</dbReference>
<name>A0A4R8C548_9ACTN</name>
<sequence>MTYVSCNVLAMKVVEELRYLVLAIQREGNRLLAAELRPLGITPSQAEVLRVLRDHGPLTLNALGGLLVCETGNSPSRLVDRLVAQGLVKRGIDKVDRRYLTLSLTTQGRALHRRIVTAENRLHRTMNDLVAGQALDETISTLRTLADAFPAGAALARRRHPELATQEN</sequence>
<gene>
    <name evidence="2" type="ORF">EV653_5002</name>
</gene>
<dbReference type="SUPFAM" id="SSF46785">
    <property type="entry name" value="Winged helix' DNA-binding domain"/>
    <property type="match status" value="1"/>
</dbReference>
<dbReference type="InterPro" id="IPR036388">
    <property type="entry name" value="WH-like_DNA-bd_sf"/>
</dbReference>
<dbReference type="GO" id="GO:0003677">
    <property type="term" value="F:DNA binding"/>
    <property type="evidence" value="ECO:0007669"/>
    <property type="project" value="UniProtKB-KW"/>
</dbReference>
<dbReference type="InterPro" id="IPR000835">
    <property type="entry name" value="HTH_MarR-typ"/>
</dbReference>
<keyword evidence="2" id="KW-0238">DNA-binding</keyword>
<evidence type="ECO:0000313" key="3">
    <source>
        <dbReference type="Proteomes" id="UP000295146"/>
    </source>
</evidence>
<proteinExistence type="predicted"/>
<dbReference type="Gene3D" id="1.10.10.10">
    <property type="entry name" value="Winged helix-like DNA-binding domain superfamily/Winged helix DNA-binding domain"/>
    <property type="match status" value="1"/>
</dbReference>
<accession>A0A4R8C548</accession>
<dbReference type="SMART" id="SM00347">
    <property type="entry name" value="HTH_MARR"/>
    <property type="match status" value="1"/>
</dbReference>
<dbReference type="InterPro" id="IPR036390">
    <property type="entry name" value="WH_DNA-bd_sf"/>
</dbReference>
<dbReference type="EMBL" id="SODP01000002">
    <property type="protein sequence ID" value="TDW70936.1"/>
    <property type="molecule type" value="Genomic_DNA"/>
</dbReference>
<keyword evidence="3" id="KW-1185">Reference proteome</keyword>
<dbReference type="Pfam" id="PF01047">
    <property type="entry name" value="MarR"/>
    <property type="match status" value="1"/>
</dbReference>
<organism evidence="2 3">
    <name type="scientific">Kribbella pratensis</name>
    <dbReference type="NCBI Taxonomy" id="2512112"/>
    <lineage>
        <taxon>Bacteria</taxon>
        <taxon>Bacillati</taxon>
        <taxon>Actinomycetota</taxon>
        <taxon>Actinomycetes</taxon>
        <taxon>Propionibacteriales</taxon>
        <taxon>Kribbellaceae</taxon>
        <taxon>Kribbella</taxon>
    </lineage>
</organism>
<dbReference type="AlphaFoldDB" id="A0A4R8C548"/>
<dbReference type="PANTHER" id="PTHR33164">
    <property type="entry name" value="TRANSCRIPTIONAL REGULATOR, MARR FAMILY"/>
    <property type="match status" value="1"/>
</dbReference>
<dbReference type="InterPro" id="IPR039422">
    <property type="entry name" value="MarR/SlyA-like"/>
</dbReference>
<reference evidence="2 3" key="1">
    <citation type="submission" date="2019-03" db="EMBL/GenBank/DDBJ databases">
        <title>Genomic Encyclopedia of Type Strains, Phase III (KMG-III): the genomes of soil and plant-associated and newly described type strains.</title>
        <authorList>
            <person name="Whitman W."/>
        </authorList>
    </citation>
    <scope>NUCLEOTIDE SEQUENCE [LARGE SCALE GENOMIC DNA]</scope>
    <source>
        <strain evidence="2 3">VKM Ac-2573</strain>
    </source>
</reference>
<dbReference type="Proteomes" id="UP000295146">
    <property type="component" value="Unassembled WGS sequence"/>
</dbReference>
<dbReference type="GO" id="GO:0003700">
    <property type="term" value="F:DNA-binding transcription factor activity"/>
    <property type="evidence" value="ECO:0007669"/>
    <property type="project" value="InterPro"/>
</dbReference>
<feature type="domain" description="HTH marR-type" evidence="1">
    <location>
        <begin position="10"/>
        <end position="151"/>
    </location>
</feature>
<dbReference type="PANTHER" id="PTHR33164:SF43">
    <property type="entry name" value="HTH-TYPE TRANSCRIPTIONAL REPRESSOR YETL"/>
    <property type="match status" value="1"/>
</dbReference>
<comment type="caution">
    <text evidence="2">The sequence shown here is derived from an EMBL/GenBank/DDBJ whole genome shotgun (WGS) entry which is preliminary data.</text>
</comment>
<evidence type="ECO:0000313" key="2">
    <source>
        <dbReference type="EMBL" id="TDW70936.1"/>
    </source>
</evidence>